<dbReference type="AlphaFoldDB" id="A0A922M7L7"/>
<accession>A0A922M7L7</accession>
<reference evidence="3" key="1">
    <citation type="journal article" date="2021" name="G3 (Bethesda)">
        <title>Genome and transcriptome analysis of the beet armyworm Spodoptera exigua reveals targets for pest control. .</title>
        <authorList>
            <person name="Simon S."/>
            <person name="Breeschoten T."/>
            <person name="Jansen H.J."/>
            <person name="Dirks R.P."/>
            <person name="Schranz M.E."/>
            <person name="Ros V.I.D."/>
        </authorList>
    </citation>
    <scope>NUCLEOTIDE SEQUENCE</scope>
    <source>
        <strain evidence="3">TB_SE_WUR_2020</strain>
    </source>
</reference>
<name>A0A922M7L7_SPOEX</name>
<feature type="region of interest" description="Disordered" evidence="1">
    <location>
        <begin position="188"/>
        <end position="210"/>
    </location>
</feature>
<evidence type="ECO:0000256" key="1">
    <source>
        <dbReference type="SAM" id="MobiDB-lite"/>
    </source>
</evidence>
<proteinExistence type="predicted"/>
<feature type="transmembrane region" description="Helical" evidence="2">
    <location>
        <begin position="276"/>
        <end position="301"/>
    </location>
</feature>
<evidence type="ECO:0000313" key="3">
    <source>
        <dbReference type="EMBL" id="KAH9631305.1"/>
    </source>
</evidence>
<comment type="caution">
    <text evidence="3">The sequence shown here is derived from an EMBL/GenBank/DDBJ whole genome shotgun (WGS) entry which is preliminary data.</text>
</comment>
<evidence type="ECO:0000256" key="2">
    <source>
        <dbReference type="SAM" id="Phobius"/>
    </source>
</evidence>
<dbReference type="EMBL" id="JACEFF010000766">
    <property type="protein sequence ID" value="KAH9631305.1"/>
    <property type="molecule type" value="Genomic_DNA"/>
</dbReference>
<gene>
    <name evidence="3" type="ORF">HF086_012556</name>
</gene>
<feature type="compositionally biased region" description="Basic and acidic residues" evidence="1">
    <location>
        <begin position="193"/>
        <end position="207"/>
    </location>
</feature>
<keyword evidence="2" id="KW-1133">Transmembrane helix</keyword>
<dbReference type="Proteomes" id="UP000814243">
    <property type="component" value="Unassembled WGS sequence"/>
</dbReference>
<keyword evidence="2" id="KW-0812">Transmembrane</keyword>
<evidence type="ECO:0000313" key="4">
    <source>
        <dbReference type="Proteomes" id="UP000814243"/>
    </source>
</evidence>
<organism evidence="3 4">
    <name type="scientific">Spodoptera exigua</name>
    <name type="common">Beet armyworm</name>
    <name type="synonym">Noctua fulgens</name>
    <dbReference type="NCBI Taxonomy" id="7107"/>
    <lineage>
        <taxon>Eukaryota</taxon>
        <taxon>Metazoa</taxon>
        <taxon>Ecdysozoa</taxon>
        <taxon>Arthropoda</taxon>
        <taxon>Hexapoda</taxon>
        <taxon>Insecta</taxon>
        <taxon>Pterygota</taxon>
        <taxon>Neoptera</taxon>
        <taxon>Endopterygota</taxon>
        <taxon>Lepidoptera</taxon>
        <taxon>Glossata</taxon>
        <taxon>Ditrysia</taxon>
        <taxon>Noctuoidea</taxon>
        <taxon>Noctuidae</taxon>
        <taxon>Amphipyrinae</taxon>
        <taxon>Spodoptera</taxon>
    </lineage>
</organism>
<keyword evidence="2" id="KW-0472">Membrane</keyword>
<protein>
    <submittedName>
        <fullName evidence="3">Uncharacterized protein</fullName>
    </submittedName>
</protein>
<sequence>MRASVKSSYLQSSFDEFPSSRTKQTSYKIYCNIPELFKLLKKLIFMVSHRHSFFVLQQMTWWVIPSVTNPVDEQCAIRPGCAYMVRLIAHPWDGHTSANLHVELDVTAQTVMVNGEMFANISWTLPKPSFPQRLPSPKLGKKSYVVSLGKQMVSDAHPSPWFANIIARTVDADGLVANGDTTHSLLLPASELSAERSDERSGDEERKKRPRHFAPKVKLLARVTLIDERGCNGPAGNATAYDPAAATTSKFSFGTYFFVSGFFKDLESIITESFSFYQAILGALLGAWAMGAVFVLSARVVKRVLKSFRPAPVSAPLEPLRRRPAWFPLQLRGKLYIFDIKNIE</sequence>